<keyword evidence="1" id="KW-0031">Aminopeptidase</keyword>
<proteinExistence type="predicted"/>
<feature type="domain" description="Dipeptidylpeptidase IV N-terminal" evidence="4">
    <location>
        <begin position="47"/>
        <end position="104"/>
    </location>
</feature>
<evidence type="ECO:0000256" key="3">
    <source>
        <dbReference type="ARBA" id="ARBA00023180"/>
    </source>
</evidence>
<accession>A0AAV4U0Q5</accession>
<dbReference type="GO" id="GO:0005886">
    <property type="term" value="C:plasma membrane"/>
    <property type="evidence" value="ECO:0007669"/>
    <property type="project" value="TreeGrafter"/>
</dbReference>
<dbReference type="PANTHER" id="PTHR11731:SF200">
    <property type="entry name" value="DIPEPTIDYL PEPTIDASE 10, ISOFORM B"/>
    <property type="match status" value="1"/>
</dbReference>
<organism evidence="5 6">
    <name type="scientific">Caerostris darwini</name>
    <dbReference type="NCBI Taxonomy" id="1538125"/>
    <lineage>
        <taxon>Eukaryota</taxon>
        <taxon>Metazoa</taxon>
        <taxon>Ecdysozoa</taxon>
        <taxon>Arthropoda</taxon>
        <taxon>Chelicerata</taxon>
        <taxon>Arachnida</taxon>
        <taxon>Araneae</taxon>
        <taxon>Araneomorphae</taxon>
        <taxon>Entelegynae</taxon>
        <taxon>Araneoidea</taxon>
        <taxon>Araneidae</taxon>
        <taxon>Caerostris</taxon>
    </lineage>
</organism>
<dbReference type="EMBL" id="BPLQ01010518">
    <property type="protein sequence ID" value="GIY51341.1"/>
    <property type="molecule type" value="Genomic_DNA"/>
</dbReference>
<gene>
    <name evidence="5" type="primary">AVEN_7383_1</name>
    <name evidence="5" type="ORF">CDAR_69571</name>
</gene>
<dbReference type="SUPFAM" id="SSF82171">
    <property type="entry name" value="DPP6 N-terminal domain-like"/>
    <property type="match status" value="1"/>
</dbReference>
<comment type="caution">
    <text evidence="5">The sequence shown here is derived from an EMBL/GenBank/DDBJ whole genome shotgun (WGS) entry which is preliminary data.</text>
</comment>
<dbReference type="InterPro" id="IPR002469">
    <property type="entry name" value="Peptidase_S9B_N"/>
</dbReference>
<keyword evidence="3" id="KW-0325">Glycoprotein</keyword>
<protein>
    <submittedName>
        <fullName evidence="5">DPPIV_N domain-containing protein</fullName>
    </submittedName>
</protein>
<dbReference type="Proteomes" id="UP001054837">
    <property type="component" value="Unassembled WGS sequence"/>
</dbReference>
<keyword evidence="1" id="KW-0645">Protease</keyword>
<name>A0AAV4U0Q5_9ARAC</name>
<evidence type="ECO:0000259" key="4">
    <source>
        <dbReference type="Pfam" id="PF00930"/>
    </source>
</evidence>
<reference evidence="5 6" key="1">
    <citation type="submission" date="2021-06" db="EMBL/GenBank/DDBJ databases">
        <title>Caerostris darwini draft genome.</title>
        <authorList>
            <person name="Kono N."/>
            <person name="Arakawa K."/>
        </authorList>
    </citation>
    <scope>NUCLEOTIDE SEQUENCE [LARGE SCALE GENOMIC DNA]</scope>
</reference>
<evidence type="ECO:0000313" key="5">
    <source>
        <dbReference type="EMBL" id="GIY51341.1"/>
    </source>
</evidence>
<keyword evidence="6" id="KW-1185">Reference proteome</keyword>
<evidence type="ECO:0000256" key="2">
    <source>
        <dbReference type="ARBA" id="ARBA00022825"/>
    </source>
</evidence>
<dbReference type="GO" id="GO:0006508">
    <property type="term" value="P:proteolysis"/>
    <property type="evidence" value="ECO:0007669"/>
    <property type="project" value="InterPro"/>
</dbReference>
<dbReference type="PANTHER" id="PTHR11731">
    <property type="entry name" value="PROTEASE FAMILY S9B,C DIPEPTIDYL-PEPTIDASE IV-RELATED"/>
    <property type="match status" value="1"/>
</dbReference>
<evidence type="ECO:0000256" key="1">
    <source>
        <dbReference type="ARBA" id="ARBA00022438"/>
    </source>
</evidence>
<sequence>MISDDHEFLFRDADGAATIYNAETLRKTVVMPNTTFRQMNVHQYSISPDRKYILLSIDYKKMYRHSFLAKYRIFNISNEHVVPLLHDDSNAMLQFAQWGRGGSQLLSSPQTFYP</sequence>
<keyword evidence="2" id="KW-0720">Serine protease</keyword>
<dbReference type="Pfam" id="PF00930">
    <property type="entry name" value="DPPIV_N"/>
    <property type="match status" value="1"/>
</dbReference>
<dbReference type="GO" id="GO:0008236">
    <property type="term" value="F:serine-type peptidase activity"/>
    <property type="evidence" value="ECO:0007669"/>
    <property type="project" value="UniProtKB-KW"/>
</dbReference>
<evidence type="ECO:0000313" key="6">
    <source>
        <dbReference type="Proteomes" id="UP001054837"/>
    </source>
</evidence>
<dbReference type="GO" id="GO:0008239">
    <property type="term" value="F:dipeptidyl-peptidase activity"/>
    <property type="evidence" value="ECO:0007669"/>
    <property type="project" value="TreeGrafter"/>
</dbReference>
<dbReference type="InterPro" id="IPR050278">
    <property type="entry name" value="Serine_Prot_S9B/DPPIV"/>
</dbReference>
<dbReference type="AlphaFoldDB" id="A0AAV4U0Q5"/>
<dbReference type="GO" id="GO:0004177">
    <property type="term" value="F:aminopeptidase activity"/>
    <property type="evidence" value="ECO:0007669"/>
    <property type="project" value="UniProtKB-KW"/>
</dbReference>
<dbReference type="Gene3D" id="2.140.10.30">
    <property type="entry name" value="Dipeptidylpeptidase IV, N-terminal domain"/>
    <property type="match status" value="1"/>
</dbReference>
<keyword evidence="1" id="KW-0378">Hydrolase</keyword>